<keyword evidence="2" id="KW-1185">Reference proteome</keyword>
<dbReference type="InterPro" id="IPR011990">
    <property type="entry name" value="TPR-like_helical_dom_sf"/>
</dbReference>
<dbReference type="Proteomes" id="UP001374893">
    <property type="component" value="Chromosome"/>
</dbReference>
<gene>
    <name evidence="1" type="ORF">HAHE_32950</name>
</gene>
<name>A0ABN6H9Z0_9BACT</name>
<protein>
    <submittedName>
        <fullName evidence="1">TPR repeat-containing protein</fullName>
    </submittedName>
</protein>
<dbReference type="SUPFAM" id="SSF48452">
    <property type="entry name" value="TPR-like"/>
    <property type="match status" value="1"/>
</dbReference>
<accession>A0ABN6H9Z0</accession>
<organism evidence="1 2">
    <name type="scientific">Haloferula helveola</name>
    <dbReference type="NCBI Taxonomy" id="490095"/>
    <lineage>
        <taxon>Bacteria</taxon>
        <taxon>Pseudomonadati</taxon>
        <taxon>Verrucomicrobiota</taxon>
        <taxon>Verrucomicrobiia</taxon>
        <taxon>Verrucomicrobiales</taxon>
        <taxon>Verrucomicrobiaceae</taxon>
        <taxon>Haloferula</taxon>
    </lineage>
</organism>
<sequence>MKRISLLAGAVLLGEGPSRACGPFFADTVLDVPYAALDVPPVSYLHELAQLMGTDALLEMPGSVDRLAQIPLEVAELEELWRAEGVDAKEIGLRSALYEKQRKAILLCFYPDGWATQADKPEVVPPAQLMLDDRFPKDVVDYLEGARRLASGDKKGAHKVWEELCARPANERKLRGVWAAWMLASTATDRAEAVRWHREVIAMRDAGAEDVLGLVGGSYGWLSTLDEEIDPVERIRLTYAAVKAGNTRCLTDLRRRSAGLAESQDDAVLAAAARDPEVRRLVNIEIYARFDGPRYAAVKEAENHPFSRWIEALGANAAGADPDASRIAWALYSRGRFEEAGEWLERAVEGDARAAWLRGKLALREGRFEDAEKEFAVSVDGSRMEKDAWHPDNPSNVNLLWYDSGDELRSLSQGRLLADLGSVALSRGEYTRALDSLLEGGFWEDAAYVAEWVLSSDELREHLEEIAPEWSPQMTNYWAGKPVDVGWGTYRYDGPIDPARYNESLRRWDDGPYTPLDSLRYLLGRRLAREWRFDDAREWMPASQLPLFDHYVALHRARLSGRYRGETRAVIGWRQACIHRDRGMALFGTESAPDGGVHGGSFEAEDFAATRLSWAGDAGVAPGELFAEEEAPVLPVSVEEIRRVRSHQLPVGRRHRFHYRFTAAEIAAKAAAELPRNHPQLAAIYNSAGLWISNLDAKTADPYYQLLVRRCAGTEEGRRADERRWFLPDLDRPAEWRPLPEALRPKPLEQLRKAE</sequence>
<dbReference type="Gene3D" id="1.25.40.10">
    <property type="entry name" value="Tetratricopeptide repeat domain"/>
    <property type="match status" value="1"/>
</dbReference>
<dbReference type="EMBL" id="AP024702">
    <property type="protein sequence ID" value="BCX49387.1"/>
    <property type="molecule type" value="Genomic_DNA"/>
</dbReference>
<proteinExistence type="predicted"/>
<evidence type="ECO:0000313" key="1">
    <source>
        <dbReference type="EMBL" id="BCX49387.1"/>
    </source>
</evidence>
<reference evidence="1 2" key="1">
    <citation type="submission" date="2021-06" db="EMBL/GenBank/DDBJ databases">
        <title>Complete genome of Haloferula helveola possessing various polysaccharide degrading enzymes.</title>
        <authorList>
            <person name="Takami H."/>
            <person name="Huang C."/>
            <person name="Hamasaki K."/>
        </authorList>
    </citation>
    <scope>NUCLEOTIDE SEQUENCE [LARGE SCALE GENOMIC DNA]</scope>
    <source>
        <strain evidence="1 2">CN-1</strain>
    </source>
</reference>
<dbReference type="RefSeq" id="WP_338685958.1">
    <property type="nucleotide sequence ID" value="NZ_AP024702.1"/>
</dbReference>
<evidence type="ECO:0000313" key="2">
    <source>
        <dbReference type="Proteomes" id="UP001374893"/>
    </source>
</evidence>